<comment type="caution">
    <text evidence="3">The sequence shown here is derived from an EMBL/GenBank/DDBJ whole genome shotgun (WGS) entry which is preliminary data.</text>
</comment>
<name>A0A4R2J1C2_9ACTN</name>
<dbReference type="GO" id="GO:0016810">
    <property type="term" value="F:hydrolase activity, acting on carbon-nitrogen (but not peptide) bonds"/>
    <property type="evidence" value="ECO:0007669"/>
    <property type="project" value="InterPro"/>
</dbReference>
<evidence type="ECO:0000256" key="1">
    <source>
        <dbReference type="ARBA" id="ARBA00022801"/>
    </source>
</evidence>
<dbReference type="Proteomes" id="UP000295573">
    <property type="component" value="Unassembled WGS sequence"/>
</dbReference>
<evidence type="ECO:0000313" key="3">
    <source>
        <dbReference type="EMBL" id="TCO50508.1"/>
    </source>
</evidence>
<dbReference type="PANTHER" id="PTHR43794:SF11">
    <property type="entry name" value="AMIDOHYDROLASE-RELATED DOMAIN-CONTAINING PROTEIN"/>
    <property type="match status" value="1"/>
</dbReference>
<organism evidence="3 4">
    <name type="scientific">Kribbella antiqua</name>
    <dbReference type="NCBI Taxonomy" id="2512217"/>
    <lineage>
        <taxon>Bacteria</taxon>
        <taxon>Bacillati</taxon>
        <taxon>Actinomycetota</taxon>
        <taxon>Actinomycetes</taxon>
        <taxon>Propionibacteriales</taxon>
        <taxon>Kribbellaceae</taxon>
        <taxon>Kribbella</taxon>
    </lineage>
</organism>
<dbReference type="SUPFAM" id="SSF51338">
    <property type="entry name" value="Composite domain of metallo-dependent hydrolases"/>
    <property type="match status" value="1"/>
</dbReference>
<protein>
    <submittedName>
        <fullName evidence="3">Amidohydrolase family protein</fullName>
    </submittedName>
</protein>
<dbReference type="InterPro" id="IPR011059">
    <property type="entry name" value="Metal-dep_hydrolase_composite"/>
</dbReference>
<dbReference type="Pfam" id="PF01979">
    <property type="entry name" value="Amidohydro_1"/>
    <property type="match status" value="1"/>
</dbReference>
<dbReference type="EMBL" id="SLWR01000002">
    <property type="protein sequence ID" value="TCO50508.1"/>
    <property type="molecule type" value="Genomic_DNA"/>
</dbReference>
<keyword evidence="1 3" id="KW-0378">Hydrolase</keyword>
<reference evidence="3 4" key="1">
    <citation type="journal article" date="2015" name="Stand. Genomic Sci.">
        <title>Genomic Encyclopedia of Bacterial and Archaeal Type Strains, Phase III: the genomes of soil and plant-associated and newly described type strains.</title>
        <authorList>
            <person name="Whitman W.B."/>
            <person name="Woyke T."/>
            <person name="Klenk H.P."/>
            <person name="Zhou Y."/>
            <person name="Lilburn T.G."/>
            <person name="Beck B.J."/>
            <person name="De Vos P."/>
            <person name="Vandamme P."/>
            <person name="Eisen J.A."/>
            <person name="Garrity G."/>
            <person name="Hugenholtz P."/>
            <person name="Kyrpides N.C."/>
        </authorList>
    </citation>
    <scope>NUCLEOTIDE SEQUENCE [LARGE SCALE GENOMIC DNA]</scope>
    <source>
        <strain evidence="3 4">VKM Ac-2541</strain>
    </source>
</reference>
<dbReference type="PANTHER" id="PTHR43794">
    <property type="entry name" value="AMINOHYDROLASE SSNA-RELATED"/>
    <property type="match status" value="1"/>
</dbReference>
<sequence>MVALTQKQREQDAEWMTISDTLRLATRGGAAAAGLTNEIGAIEVGRRADIALVDLSGPHCQPLHDPRAALVYSARASDVVTVLVDGEIVVRDRQLITMDLDEVLADAKDLAHTLVDLSKGGAVQHYAP</sequence>
<accession>A0A4R2J1C2</accession>
<evidence type="ECO:0000259" key="2">
    <source>
        <dbReference type="Pfam" id="PF01979"/>
    </source>
</evidence>
<dbReference type="InterPro" id="IPR050287">
    <property type="entry name" value="MTA/SAH_deaminase"/>
</dbReference>
<dbReference type="InterPro" id="IPR006680">
    <property type="entry name" value="Amidohydro-rel"/>
</dbReference>
<feature type="domain" description="Amidohydrolase-related" evidence="2">
    <location>
        <begin position="5"/>
        <end position="89"/>
    </location>
</feature>
<dbReference type="Gene3D" id="2.30.40.10">
    <property type="entry name" value="Urease, subunit C, domain 1"/>
    <property type="match status" value="1"/>
</dbReference>
<proteinExistence type="predicted"/>
<keyword evidence="4" id="KW-1185">Reference proteome</keyword>
<gene>
    <name evidence="3" type="ORF">EV646_102582</name>
</gene>
<evidence type="ECO:0000313" key="4">
    <source>
        <dbReference type="Proteomes" id="UP000295573"/>
    </source>
</evidence>
<dbReference type="AlphaFoldDB" id="A0A4R2J1C2"/>